<reference evidence="1" key="1">
    <citation type="submission" date="2018-02" db="EMBL/GenBank/DDBJ databases">
        <title>Rhizophora mucronata_Transcriptome.</title>
        <authorList>
            <person name="Meera S.P."/>
            <person name="Sreeshan A."/>
            <person name="Augustine A."/>
        </authorList>
    </citation>
    <scope>NUCLEOTIDE SEQUENCE</scope>
    <source>
        <tissue evidence="1">Leaf</tissue>
    </source>
</reference>
<name>A0A2P2P4H5_RHIMU</name>
<sequence>MMASYLGLFVFTLLIYSVY</sequence>
<protein>
    <submittedName>
        <fullName evidence="1">Uncharacterized protein</fullName>
    </submittedName>
</protein>
<accession>A0A2P2P4H5</accession>
<organism evidence="1">
    <name type="scientific">Rhizophora mucronata</name>
    <name type="common">Asiatic mangrove</name>
    <dbReference type="NCBI Taxonomy" id="61149"/>
    <lineage>
        <taxon>Eukaryota</taxon>
        <taxon>Viridiplantae</taxon>
        <taxon>Streptophyta</taxon>
        <taxon>Embryophyta</taxon>
        <taxon>Tracheophyta</taxon>
        <taxon>Spermatophyta</taxon>
        <taxon>Magnoliopsida</taxon>
        <taxon>eudicotyledons</taxon>
        <taxon>Gunneridae</taxon>
        <taxon>Pentapetalae</taxon>
        <taxon>rosids</taxon>
        <taxon>fabids</taxon>
        <taxon>Malpighiales</taxon>
        <taxon>Rhizophoraceae</taxon>
        <taxon>Rhizophora</taxon>
    </lineage>
</organism>
<dbReference type="AlphaFoldDB" id="A0A2P2P4H5"/>
<evidence type="ECO:0000313" key="1">
    <source>
        <dbReference type="EMBL" id="MBX49676.1"/>
    </source>
</evidence>
<dbReference type="EMBL" id="GGEC01069192">
    <property type="protein sequence ID" value="MBX49676.1"/>
    <property type="molecule type" value="Transcribed_RNA"/>
</dbReference>
<proteinExistence type="predicted"/>